<evidence type="ECO:0000313" key="3">
    <source>
        <dbReference type="Proteomes" id="UP001152607"/>
    </source>
</evidence>
<dbReference type="OrthoDB" id="4045395at2759"/>
<proteinExistence type="predicted"/>
<dbReference type="Gene3D" id="2.40.128.320">
    <property type="entry name" value="Protein HRI1, N-terminal domain"/>
    <property type="match status" value="1"/>
</dbReference>
<protein>
    <recommendedName>
        <fullName evidence="4">Protein HRI1</fullName>
    </recommendedName>
</protein>
<evidence type="ECO:0000256" key="1">
    <source>
        <dbReference type="SAM" id="MobiDB-lite"/>
    </source>
</evidence>
<feature type="compositionally biased region" description="Polar residues" evidence="1">
    <location>
        <begin position="154"/>
        <end position="164"/>
    </location>
</feature>
<dbReference type="Proteomes" id="UP001152607">
    <property type="component" value="Unassembled WGS sequence"/>
</dbReference>
<dbReference type="AlphaFoldDB" id="A0A9W4UU37"/>
<keyword evidence="3" id="KW-1185">Reference proteome</keyword>
<evidence type="ECO:0000313" key="2">
    <source>
        <dbReference type="EMBL" id="CAI6340378.1"/>
    </source>
</evidence>
<dbReference type="InterPro" id="IPR031818">
    <property type="entry name" value="Hri1"/>
</dbReference>
<dbReference type="CDD" id="cd11693">
    <property type="entry name" value="HRI1_C_like"/>
    <property type="match status" value="1"/>
</dbReference>
<comment type="caution">
    <text evidence="2">The sequence shown here is derived from an EMBL/GenBank/DDBJ whole genome shotgun (WGS) entry which is preliminary data.</text>
</comment>
<dbReference type="InterPro" id="IPR043047">
    <property type="entry name" value="Hri1_N_sf"/>
</dbReference>
<gene>
    <name evidence="2" type="ORF">PDIGIT_LOCUS13554</name>
</gene>
<name>A0A9W4UU37_9PLEO</name>
<evidence type="ECO:0008006" key="4">
    <source>
        <dbReference type="Google" id="ProtNLM"/>
    </source>
</evidence>
<dbReference type="Pfam" id="PF16815">
    <property type="entry name" value="HRI1"/>
    <property type="match status" value="1"/>
</dbReference>
<feature type="region of interest" description="Disordered" evidence="1">
    <location>
        <begin position="154"/>
        <end position="174"/>
    </location>
</feature>
<organism evidence="2 3">
    <name type="scientific">Periconia digitata</name>
    <dbReference type="NCBI Taxonomy" id="1303443"/>
    <lineage>
        <taxon>Eukaryota</taxon>
        <taxon>Fungi</taxon>
        <taxon>Dikarya</taxon>
        <taxon>Ascomycota</taxon>
        <taxon>Pezizomycotina</taxon>
        <taxon>Dothideomycetes</taxon>
        <taxon>Pleosporomycetidae</taxon>
        <taxon>Pleosporales</taxon>
        <taxon>Massarineae</taxon>
        <taxon>Periconiaceae</taxon>
        <taxon>Periconia</taxon>
    </lineage>
</organism>
<feature type="compositionally biased region" description="Low complexity" evidence="1">
    <location>
        <begin position="38"/>
        <end position="51"/>
    </location>
</feature>
<feature type="region of interest" description="Disordered" evidence="1">
    <location>
        <begin position="38"/>
        <end position="58"/>
    </location>
</feature>
<dbReference type="EMBL" id="CAOQHR010000010">
    <property type="protein sequence ID" value="CAI6340378.1"/>
    <property type="molecule type" value="Genomic_DNA"/>
</dbReference>
<sequence length="361" mass="39952">MASNSLEATSKQDVLGASASVTTVSPNLSAFFNTTTSMASPATTTNNSTTPAPQPDPREASISIRDYIYFLPYPIPDGIPIPYTIHLPDKNELELNPLPFEPTHTLVLTSINKTFVDLRIFRPIRQGDPPLPNTGGPLERLEWAFSGTSTSVATPDPYTASSRGSFGPDPDSRAWDGSVTRASWTHWIDSRYPVGTPSSQIPVDEALMFPLDPVRVLEHGQAKNLHTGIMQSHEEMWTDQEIKACRPAATAFCIVLRINLPEVKVRGVVVRLGQYCQGMLMHGGVVTVERWEFVEGDKADEGGKKEQGSWQRTVRIGDGFLPCGFTFNEETCLMGGKIEYGQHEWVVEERVEWESPEDDDE</sequence>
<reference evidence="2" key="1">
    <citation type="submission" date="2023-01" db="EMBL/GenBank/DDBJ databases">
        <authorList>
            <person name="Van Ghelder C."/>
            <person name="Rancurel C."/>
        </authorList>
    </citation>
    <scope>NUCLEOTIDE SEQUENCE</scope>
    <source>
        <strain evidence="2">CNCM I-4278</strain>
    </source>
</reference>
<accession>A0A9W4UU37</accession>